<protein>
    <submittedName>
        <fullName evidence="1">Uncharacterized protein</fullName>
    </submittedName>
</protein>
<gene>
    <name evidence="1" type="ORF">NE237_012234</name>
</gene>
<dbReference type="OrthoDB" id="904575at2759"/>
<evidence type="ECO:0000313" key="2">
    <source>
        <dbReference type="Proteomes" id="UP001141806"/>
    </source>
</evidence>
<reference evidence="1" key="1">
    <citation type="journal article" date="2023" name="Plant J.">
        <title>The genome of the king protea, Protea cynaroides.</title>
        <authorList>
            <person name="Chang J."/>
            <person name="Duong T.A."/>
            <person name="Schoeman C."/>
            <person name="Ma X."/>
            <person name="Roodt D."/>
            <person name="Barker N."/>
            <person name="Li Z."/>
            <person name="Van de Peer Y."/>
            <person name="Mizrachi E."/>
        </authorList>
    </citation>
    <scope>NUCLEOTIDE SEQUENCE</scope>
    <source>
        <tissue evidence="1">Young leaves</tissue>
    </source>
</reference>
<organism evidence="1 2">
    <name type="scientific">Protea cynaroides</name>
    <dbReference type="NCBI Taxonomy" id="273540"/>
    <lineage>
        <taxon>Eukaryota</taxon>
        <taxon>Viridiplantae</taxon>
        <taxon>Streptophyta</taxon>
        <taxon>Embryophyta</taxon>
        <taxon>Tracheophyta</taxon>
        <taxon>Spermatophyta</taxon>
        <taxon>Magnoliopsida</taxon>
        <taxon>Proteales</taxon>
        <taxon>Proteaceae</taxon>
        <taxon>Protea</taxon>
    </lineage>
</organism>
<dbReference type="EMBL" id="JAMYWD010000011">
    <property type="protein sequence ID" value="KAJ4955451.1"/>
    <property type="molecule type" value="Genomic_DNA"/>
</dbReference>
<sequence>MAVFLLKFVFFTLSSLMNLISALIFSIIGRLTVLVIQGLSVPTQGINGLLAIIRSMIQWIIQYFAELLKDAISSIISAAFDSFKEAITGSVDLTSSAVGEIMEKTRDSLDQLLKDFPEVFEGFSEMVWTIVKDLWNNYGNAVGYVMENL</sequence>
<keyword evidence="2" id="KW-1185">Reference proteome</keyword>
<dbReference type="AlphaFoldDB" id="A0A9Q0GYR1"/>
<accession>A0A9Q0GYR1</accession>
<dbReference type="Proteomes" id="UP001141806">
    <property type="component" value="Unassembled WGS sequence"/>
</dbReference>
<comment type="caution">
    <text evidence="1">The sequence shown here is derived from an EMBL/GenBank/DDBJ whole genome shotgun (WGS) entry which is preliminary data.</text>
</comment>
<name>A0A9Q0GYR1_9MAGN</name>
<proteinExistence type="predicted"/>
<evidence type="ECO:0000313" key="1">
    <source>
        <dbReference type="EMBL" id="KAJ4955451.1"/>
    </source>
</evidence>